<dbReference type="EMBL" id="JANBUO010000021">
    <property type="protein sequence ID" value="KAJ2808823.1"/>
    <property type="molecule type" value="Genomic_DNA"/>
</dbReference>
<sequence>MLCSSAARRVALAARPTWNRHALREYSQLKSAAAGRDNGEAPTPFDELGIRPVKRPDSAAYFMLRPKVSDMLAALRNMVQQLQRQQLQHQSQGLPQYPIQRKRWHKKEDLDAKFDFQISFSEYTTLIRLVSQAYGLSAGNSEQDKIVRLYLKQFQAGYKHVEVIQLPDPNKAEKAKKKKELKKEKKRLEYEQRAANKEEDKQKMQDEATAGAGQQMNPAKADAGSVATTESEPAAAKTESAAEAKPTTGTEPTAAKTESKDSAKKVKKEKRGSSKYGSLDELGRWFASGRRKTAQAFAWITPVKQPISYRIKCATQLIDEVTAEVSEELEQIAQAIGCPNPKALVKVGEAVVDGEAAAESMSEVVSEVMSEIGAVPAAAEGGKNEGDVLAKEAGNLAESAADAKTAVPEVDELDADELESPAPVPGMFGEVLVNGRPLAEYFTRPMDREAVLFPFQAAERLGQFNVFVRVSGGGNTGQAEASQLAIARALLAADESTRSALGSSGVLRPDMRMVERKKTGKPKARRSYTWVKR</sequence>
<evidence type="ECO:0000256" key="5">
    <source>
        <dbReference type="SAM" id="MobiDB-lite"/>
    </source>
</evidence>
<dbReference type="AlphaFoldDB" id="A0A9W8LWS1"/>
<dbReference type="InterPro" id="IPR000754">
    <property type="entry name" value="Ribosomal_uS9"/>
</dbReference>
<feature type="region of interest" description="Disordered" evidence="5">
    <location>
        <begin position="171"/>
        <end position="274"/>
    </location>
</feature>
<reference evidence="6" key="1">
    <citation type="submission" date="2022-07" db="EMBL/GenBank/DDBJ databases">
        <title>Phylogenomic reconstructions and comparative analyses of Kickxellomycotina fungi.</title>
        <authorList>
            <person name="Reynolds N.K."/>
            <person name="Stajich J.E."/>
            <person name="Barry K."/>
            <person name="Grigoriev I.V."/>
            <person name="Crous P."/>
            <person name="Smith M.E."/>
        </authorList>
    </citation>
    <scope>NUCLEOTIDE SEQUENCE</scope>
    <source>
        <strain evidence="6">NRRL 1565</strain>
    </source>
</reference>
<dbReference type="InterPro" id="IPR020574">
    <property type="entry name" value="Ribosomal_uS9_CS"/>
</dbReference>
<keyword evidence="3 4" id="KW-0687">Ribonucleoprotein</keyword>
<evidence type="ECO:0000256" key="3">
    <source>
        <dbReference type="ARBA" id="ARBA00023274"/>
    </source>
</evidence>
<proteinExistence type="inferred from homology"/>
<dbReference type="OrthoDB" id="10254627at2759"/>
<evidence type="ECO:0000256" key="2">
    <source>
        <dbReference type="ARBA" id="ARBA00022980"/>
    </source>
</evidence>
<feature type="compositionally biased region" description="Basic and acidic residues" evidence="5">
    <location>
        <begin position="181"/>
        <end position="206"/>
    </location>
</feature>
<dbReference type="PANTHER" id="PTHR21569:SF1">
    <property type="entry name" value="SMALL RIBOSOMAL SUBUNIT PROTEIN US9M"/>
    <property type="match status" value="1"/>
</dbReference>
<name>A0A9W8LWS1_9FUNG</name>
<keyword evidence="2 4" id="KW-0689">Ribosomal protein</keyword>
<dbReference type="GO" id="GO:0003723">
    <property type="term" value="F:RNA binding"/>
    <property type="evidence" value="ECO:0007669"/>
    <property type="project" value="TreeGrafter"/>
</dbReference>
<organism evidence="6 7">
    <name type="scientific">Coemansia guatemalensis</name>
    <dbReference type="NCBI Taxonomy" id="2761395"/>
    <lineage>
        <taxon>Eukaryota</taxon>
        <taxon>Fungi</taxon>
        <taxon>Fungi incertae sedis</taxon>
        <taxon>Zoopagomycota</taxon>
        <taxon>Kickxellomycotina</taxon>
        <taxon>Kickxellomycetes</taxon>
        <taxon>Kickxellales</taxon>
        <taxon>Kickxellaceae</taxon>
        <taxon>Coemansia</taxon>
    </lineage>
</organism>
<dbReference type="GO" id="GO:0003735">
    <property type="term" value="F:structural constituent of ribosome"/>
    <property type="evidence" value="ECO:0007669"/>
    <property type="project" value="InterPro"/>
</dbReference>
<evidence type="ECO:0000313" key="6">
    <source>
        <dbReference type="EMBL" id="KAJ2808823.1"/>
    </source>
</evidence>
<dbReference type="Pfam" id="PF00380">
    <property type="entry name" value="Ribosomal_S9"/>
    <property type="match status" value="1"/>
</dbReference>
<dbReference type="GO" id="GO:0005763">
    <property type="term" value="C:mitochondrial small ribosomal subunit"/>
    <property type="evidence" value="ECO:0007669"/>
    <property type="project" value="TreeGrafter"/>
</dbReference>
<evidence type="ECO:0000313" key="7">
    <source>
        <dbReference type="Proteomes" id="UP001140094"/>
    </source>
</evidence>
<evidence type="ECO:0000256" key="4">
    <source>
        <dbReference type="RuleBase" id="RU003815"/>
    </source>
</evidence>
<dbReference type="SUPFAM" id="SSF54211">
    <property type="entry name" value="Ribosomal protein S5 domain 2-like"/>
    <property type="match status" value="1"/>
</dbReference>
<dbReference type="Gene3D" id="3.30.230.10">
    <property type="match status" value="1"/>
</dbReference>
<keyword evidence="7" id="KW-1185">Reference proteome</keyword>
<dbReference type="PANTHER" id="PTHR21569">
    <property type="entry name" value="RIBOSOMAL PROTEIN S9"/>
    <property type="match status" value="1"/>
</dbReference>
<dbReference type="Proteomes" id="UP001140094">
    <property type="component" value="Unassembled WGS sequence"/>
</dbReference>
<dbReference type="InterPro" id="IPR020568">
    <property type="entry name" value="Ribosomal_Su5_D2-typ_SF"/>
</dbReference>
<dbReference type="InterPro" id="IPR014721">
    <property type="entry name" value="Ribsml_uS5_D2-typ_fold_subgr"/>
</dbReference>
<accession>A0A9W8LWS1</accession>
<evidence type="ECO:0000256" key="1">
    <source>
        <dbReference type="ARBA" id="ARBA00005251"/>
    </source>
</evidence>
<dbReference type="PROSITE" id="PS00360">
    <property type="entry name" value="RIBOSOMAL_S9"/>
    <property type="match status" value="1"/>
</dbReference>
<feature type="compositionally biased region" description="Low complexity" evidence="5">
    <location>
        <begin position="227"/>
        <end position="248"/>
    </location>
</feature>
<comment type="caution">
    <text evidence="6">The sequence shown here is derived from an EMBL/GenBank/DDBJ whole genome shotgun (WGS) entry which is preliminary data.</text>
</comment>
<dbReference type="GO" id="GO:0006412">
    <property type="term" value="P:translation"/>
    <property type="evidence" value="ECO:0007669"/>
    <property type="project" value="InterPro"/>
</dbReference>
<protein>
    <submittedName>
        <fullName evidence="6">37S ribosomal protein S9, mitochondrial</fullName>
    </submittedName>
</protein>
<comment type="similarity">
    <text evidence="1 4">Belongs to the universal ribosomal protein uS9 family.</text>
</comment>
<gene>
    <name evidence="6" type="primary">MRPS9_1</name>
    <name evidence="6" type="ORF">H4R20_000604</name>
</gene>